<keyword evidence="3" id="KW-1185">Reference proteome</keyword>
<proteinExistence type="predicted"/>
<name>A0A067D7R1_CITSI</name>
<evidence type="ECO:0000313" key="3">
    <source>
        <dbReference type="Proteomes" id="UP000027120"/>
    </source>
</evidence>
<organism evidence="2 3">
    <name type="scientific">Citrus sinensis</name>
    <name type="common">Sweet orange</name>
    <name type="synonym">Citrus aurantium var. sinensis</name>
    <dbReference type="NCBI Taxonomy" id="2711"/>
    <lineage>
        <taxon>Eukaryota</taxon>
        <taxon>Viridiplantae</taxon>
        <taxon>Streptophyta</taxon>
        <taxon>Embryophyta</taxon>
        <taxon>Tracheophyta</taxon>
        <taxon>Spermatophyta</taxon>
        <taxon>Magnoliopsida</taxon>
        <taxon>eudicotyledons</taxon>
        <taxon>Gunneridae</taxon>
        <taxon>Pentapetalae</taxon>
        <taxon>rosids</taxon>
        <taxon>malvids</taxon>
        <taxon>Sapindales</taxon>
        <taxon>Rutaceae</taxon>
        <taxon>Aurantioideae</taxon>
        <taxon>Citrus</taxon>
    </lineage>
</organism>
<evidence type="ECO:0000256" key="1">
    <source>
        <dbReference type="SAM" id="MobiDB-lite"/>
    </source>
</evidence>
<evidence type="ECO:0000313" key="2">
    <source>
        <dbReference type="EMBL" id="KDO39034.1"/>
    </source>
</evidence>
<dbReference type="EMBL" id="KK787071">
    <property type="protein sequence ID" value="KDO39034.1"/>
    <property type="molecule type" value="Genomic_DNA"/>
</dbReference>
<dbReference type="Proteomes" id="UP000027120">
    <property type="component" value="Unassembled WGS sequence"/>
</dbReference>
<sequence length="86" mass="9371">MGMEESVLKLKLPLTKSFNLESGDGCVQPRPVHDSQSPSPSINPSKTLTLSTSMFAILLLGRRRHFLKTARRVAYSSQENAALNGG</sequence>
<reference evidence="2 3" key="1">
    <citation type="submission" date="2014-04" db="EMBL/GenBank/DDBJ databases">
        <authorList>
            <consortium name="International Citrus Genome Consortium"/>
            <person name="Gmitter F."/>
            <person name="Chen C."/>
            <person name="Farmerie W."/>
            <person name="Harkins T."/>
            <person name="Desany B."/>
            <person name="Mohiuddin M."/>
            <person name="Kodira C."/>
            <person name="Borodovsky M."/>
            <person name="Lomsadze A."/>
            <person name="Burns P."/>
            <person name="Jenkins J."/>
            <person name="Prochnik S."/>
            <person name="Shu S."/>
            <person name="Chapman J."/>
            <person name="Pitluck S."/>
            <person name="Schmutz J."/>
            <person name="Rokhsar D."/>
        </authorList>
    </citation>
    <scope>NUCLEOTIDE SEQUENCE</scope>
</reference>
<feature type="compositionally biased region" description="Polar residues" evidence="1">
    <location>
        <begin position="34"/>
        <end position="46"/>
    </location>
</feature>
<protein>
    <submittedName>
        <fullName evidence="2">Uncharacterized protein</fullName>
    </submittedName>
</protein>
<feature type="region of interest" description="Disordered" evidence="1">
    <location>
        <begin position="23"/>
        <end position="46"/>
    </location>
</feature>
<gene>
    <name evidence="2" type="ORF">CISIN_1g036947mg</name>
</gene>
<accession>A0A067D7R1</accession>
<dbReference type="AlphaFoldDB" id="A0A067D7R1"/>